<keyword evidence="1" id="KW-0812">Transmembrane</keyword>
<protein>
    <submittedName>
        <fullName evidence="2">Uncharacterized protein</fullName>
    </submittedName>
</protein>
<evidence type="ECO:0000313" key="3">
    <source>
        <dbReference type="Proteomes" id="UP000326881"/>
    </source>
</evidence>
<sequence length="96" mass="9875">MKTALPVGLLIILTVAVILVGGIRIITIPPMANTPEGRTLLVRNLHGHSLIVSADRICGKDVTPGCRAGALAGLAAEAQVVLRLPHFPPLDALAGS</sequence>
<organism evidence="2 3">
    <name type="scientific">Rhizobium grahamii</name>
    <dbReference type="NCBI Taxonomy" id="1120045"/>
    <lineage>
        <taxon>Bacteria</taxon>
        <taxon>Pseudomonadati</taxon>
        <taxon>Pseudomonadota</taxon>
        <taxon>Alphaproteobacteria</taxon>
        <taxon>Hyphomicrobiales</taxon>
        <taxon>Rhizobiaceae</taxon>
        <taxon>Rhizobium/Agrobacterium group</taxon>
        <taxon>Rhizobium</taxon>
    </lineage>
</organism>
<keyword evidence="1" id="KW-0472">Membrane</keyword>
<dbReference type="RefSeq" id="WP_153270618.1">
    <property type="nucleotide sequence ID" value="NZ_CP043498.1"/>
</dbReference>
<reference evidence="2 3" key="1">
    <citation type="submission" date="2019-08" db="EMBL/GenBank/DDBJ databases">
        <title>Prosopis cineraria nodule microbiome.</title>
        <authorList>
            <person name="Ali R."/>
            <person name="Chaluvadi S.R."/>
            <person name="Wang X."/>
        </authorList>
    </citation>
    <scope>NUCLEOTIDE SEQUENCE [LARGE SCALE GENOMIC DNA]</scope>
    <source>
        <strain evidence="2 3">BG7</strain>
    </source>
</reference>
<accession>A0A5Q0C4J7</accession>
<name>A0A5Q0C4J7_9HYPH</name>
<evidence type="ECO:0000313" key="2">
    <source>
        <dbReference type="EMBL" id="QFY60373.1"/>
    </source>
</evidence>
<proteinExistence type="predicted"/>
<dbReference type="EMBL" id="CP043498">
    <property type="protein sequence ID" value="QFY60373.1"/>
    <property type="molecule type" value="Genomic_DNA"/>
</dbReference>
<dbReference type="KEGG" id="rgr:FZ934_07965"/>
<evidence type="ECO:0000256" key="1">
    <source>
        <dbReference type="SAM" id="Phobius"/>
    </source>
</evidence>
<dbReference type="Proteomes" id="UP000326881">
    <property type="component" value="Chromosome"/>
</dbReference>
<feature type="transmembrane region" description="Helical" evidence="1">
    <location>
        <begin position="6"/>
        <end position="26"/>
    </location>
</feature>
<keyword evidence="1" id="KW-1133">Transmembrane helix</keyword>
<keyword evidence="3" id="KW-1185">Reference proteome</keyword>
<gene>
    <name evidence="2" type="ORF">FZ934_07965</name>
</gene>
<dbReference type="AlphaFoldDB" id="A0A5Q0C4J7"/>